<sequence length="157" mass="18179">MEAEKPFFRVVTDHKYRLYVPKTRPLTDLAWNLGLGLPLTSGEMYHIMSVVDAPLTRENSYGWQLYEEAQNNLSDKAYAESSEGQWERAVLCVEKTGRIPLGNEDRLVLVQLQRLTRVDPRLDGEIELRVSRRDYSYSFNIFMSVEGIIDAFERSEA</sequence>
<reference evidence="1 2" key="1">
    <citation type="submission" date="2019-06" db="EMBL/GenBank/DDBJ databases">
        <title>Wine fermentation using esterase from Monascus purpureus.</title>
        <authorList>
            <person name="Geng C."/>
            <person name="Zhang Y."/>
        </authorList>
    </citation>
    <scope>NUCLEOTIDE SEQUENCE [LARGE SCALE GENOMIC DNA]</scope>
    <source>
        <strain evidence="1">HQ1</strain>
    </source>
</reference>
<dbReference type="Proteomes" id="UP000319663">
    <property type="component" value="Unassembled WGS sequence"/>
</dbReference>
<comment type="caution">
    <text evidence="1">The sequence shown here is derived from an EMBL/GenBank/DDBJ whole genome shotgun (WGS) entry which is preliminary data.</text>
</comment>
<organism evidence="1 2">
    <name type="scientific">Monascus purpureus</name>
    <name type="common">Red mold</name>
    <name type="synonym">Monascus anka</name>
    <dbReference type="NCBI Taxonomy" id="5098"/>
    <lineage>
        <taxon>Eukaryota</taxon>
        <taxon>Fungi</taxon>
        <taxon>Dikarya</taxon>
        <taxon>Ascomycota</taxon>
        <taxon>Pezizomycotina</taxon>
        <taxon>Eurotiomycetes</taxon>
        <taxon>Eurotiomycetidae</taxon>
        <taxon>Eurotiales</taxon>
        <taxon>Aspergillaceae</taxon>
        <taxon>Monascus</taxon>
    </lineage>
</organism>
<dbReference type="EMBL" id="VIFY01000089">
    <property type="protein sequence ID" value="TQB71052.1"/>
    <property type="molecule type" value="Genomic_DNA"/>
</dbReference>
<accession>A0A507QV87</accession>
<name>A0A507QV87_MONPU</name>
<evidence type="ECO:0000313" key="1">
    <source>
        <dbReference type="EMBL" id="TQB71052.1"/>
    </source>
</evidence>
<dbReference type="AlphaFoldDB" id="A0A507QV87"/>
<evidence type="ECO:0000313" key="2">
    <source>
        <dbReference type="Proteomes" id="UP000319663"/>
    </source>
</evidence>
<proteinExistence type="predicted"/>
<protein>
    <submittedName>
        <fullName evidence="1">Uncharacterized protein</fullName>
    </submittedName>
</protein>
<gene>
    <name evidence="1" type="ORF">MPDQ_007815</name>
</gene>
<keyword evidence="2" id="KW-1185">Reference proteome</keyword>